<dbReference type="Proteomes" id="UP001589733">
    <property type="component" value="Unassembled WGS sequence"/>
</dbReference>
<dbReference type="InterPro" id="IPR043128">
    <property type="entry name" value="Rev_trsase/Diguanyl_cyclase"/>
</dbReference>
<dbReference type="InterPro" id="IPR000160">
    <property type="entry name" value="GGDEF_dom"/>
</dbReference>
<dbReference type="CDD" id="cd00130">
    <property type="entry name" value="PAS"/>
    <property type="match status" value="1"/>
</dbReference>
<protein>
    <submittedName>
        <fullName evidence="4">Bifunctional diguanylate cyclase/phosphodiesterase</fullName>
    </submittedName>
</protein>
<dbReference type="SMART" id="SM00052">
    <property type="entry name" value="EAL"/>
    <property type="match status" value="1"/>
</dbReference>
<dbReference type="SUPFAM" id="SSF55073">
    <property type="entry name" value="Nucleotide cyclase"/>
    <property type="match status" value="1"/>
</dbReference>
<dbReference type="NCBIfam" id="TIGR00254">
    <property type="entry name" value="GGDEF"/>
    <property type="match status" value="1"/>
</dbReference>
<dbReference type="CDD" id="cd01948">
    <property type="entry name" value="EAL"/>
    <property type="match status" value="1"/>
</dbReference>
<dbReference type="Gene3D" id="3.30.450.20">
    <property type="entry name" value="PAS domain"/>
    <property type="match status" value="1"/>
</dbReference>
<organism evidence="4 5">
    <name type="scientific">Deinococcus oregonensis</name>
    <dbReference type="NCBI Taxonomy" id="1805970"/>
    <lineage>
        <taxon>Bacteria</taxon>
        <taxon>Thermotogati</taxon>
        <taxon>Deinococcota</taxon>
        <taxon>Deinococci</taxon>
        <taxon>Deinococcales</taxon>
        <taxon>Deinococcaceae</taxon>
        <taxon>Deinococcus</taxon>
    </lineage>
</organism>
<dbReference type="InterPro" id="IPR052155">
    <property type="entry name" value="Biofilm_reg_signaling"/>
</dbReference>
<evidence type="ECO:0000313" key="5">
    <source>
        <dbReference type="Proteomes" id="UP001589733"/>
    </source>
</evidence>
<dbReference type="SUPFAM" id="SSF55785">
    <property type="entry name" value="PYP-like sensor domain (PAS domain)"/>
    <property type="match status" value="1"/>
</dbReference>
<comment type="caution">
    <text evidence="4">The sequence shown here is derived from an EMBL/GenBank/DDBJ whole genome shotgun (WGS) entry which is preliminary data.</text>
</comment>
<name>A0ABV6AST1_9DEIO</name>
<evidence type="ECO:0000259" key="1">
    <source>
        <dbReference type="PROSITE" id="PS50112"/>
    </source>
</evidence>
<evidence type="ECO:0000313" key="4">
    <source>
        <dbReference type="EMBL" id="MFB9990559.1"/>
    </source>
</evidence>
<feature type="domain" description="PAS" evidence="1">
    <location>
        <begin position="132"/>
        <end position="178"/>
    </location>
</feature>
<dbReference type="SMART" id="SM00267">
    <property type="entry name" value="GGDEF"/>
    <property type="match status" value="1"/>
</dbReference>
<dbReference type="PROSITE" id="PS50887">
    <property type="entry name" value="GGDEF"/>
    <property type="match status" value="1"/>
</dbReference>
<dbReference type="SUPFAM" id="SSF141868">
    <property type="entry name" value="EAL domain-like"/>
    <property type="match status" value="1"/>
</dbReference>
<dbReference type="CDD" id="cd01949">
    <property type="entry name" value="GGDEF"/>
    <property type="match status" value="1"/>
</dbReference>
<dbReference type="InterPro" id="IPR001633">
    <property type="entry name" value="EAL_dom"/>
</dbReference>
<gene>
    <name evidence="4" type="ORF">ACFFLM_00970</name>
</gene>
<dbReference type="PROSITE" id="PS50112">
    <property type="entry name" value="PAS"/>
    <property type="match status" value="1"/>
</dbReference>
<dbReference type="InterPro" id="IPR029787">
    <property type="entry name" value="Nucleotide_cyclase"/>
</dbReference>
<reference evidence="4 5" key="1">
    <citation type="submission" date="2024-09" db="EMBL/GenBank/DDBJ databases">
        <authorList>
            <person name="Sun Q."/>
            <person name="Mori K."/>
        </authorList>
    </citation>
    <scope>NUCLEOTIDE SEQUENCE [LARGE SCALE GENOMIC DNA]</scope>
    <source>
        <strain evidence="4 5">JCM 13503</strain>
    </source>
</reference>
<proteinExistence type="predicted"/>
<dbReference type="EMBL" id="JBHLYR010000006">
    <property type="protein sequence ID" value="MFB9990559.1"/>
    <property type="molecule type" value="Genomic_DNA"/>
</dbReference>
<dbReference type="Pfam" id="PF00989">
    <property type="entry name" value="PAS"/>
    <property type="match status" value="1"/>
</dbReference>
<dbReference type="InterPro" id="IPR013767">
    <property type="entry name" value="PAS_fold"/>
</dbReference>
<dbReference type="Pfam" id="PF00563">
    <property type="entry name" value="EAL"/>
    <property type="match status" value="1"/>
</dbReference>
<evidence type="ECO:0000259" key="3">
    <source>
        <dbReference type="PROSITE" id="PS50887"/>
    </source>
</evidence>
<accession>A0ABV6AST1</accession>
<dbReference type="Gene3D" id="3.20.20.450">
    <property type="entry name" value="EAL domain"/>
    <property type="match status" value="1"/>
</dbReference>
<dbReference type="InterPro" id="IPR000014">
    <property type="entry name" value="PAS"/>
</dbReference>
<keyword evidence="5" id="KW-1185">Reference proteome</keyword>
<feature type="domain" description="EAL" evidence="2">
    <location>
        <begin position="542"/>
        <end position="798"/>
    </location>
</feature>
<dbReference type="Pfam" id="PF00990">
    <property type="entry name" value="GGDEF"/>
    <property type="match status" value="1"/>
</dbReference>
<dbReference type="PANTHER" id="PTHR44757">
    <property type="entry name" value="DIGUANYLATE CYCLASE DGCP"/>
    <property type="match status" value="1"/>
</dbReference>
<dbReference type="Gene3D" id="3.30.70.270">
    <property type="match status" value="1"/>
</dbReference>
<feature type="domain" description="GGDEF" evidence="3">
    <location>
        <begin position="402"/>
        <end position="535"/>
    </location>
</feature>
<dbReference type="PANTHER" id="PTHR44757:SF2">
    <property type="entry name" value="BIOFILM ARCHITECTURE MAINTENANCE PROTEIN MBAA"/>
    <property type="match status" value="1"/>
</dbReference>
<dbReference type="InterPro" id="IPR035919">
    <property type="entry name" value="EAL_sf"/>
</dbReference>
<dbReference type="PROSITE" id="PS50883">
    <property type="entry name" value="EAL"/>
    <property type="match status" value="1"/>
</dbReference>
<evidence type="ECO:0000259" key="2">
    <source>
        <dbReference type="PROSITE" id="PS50883"/>
    </source>
</evidence>
<dbReference type="RefSeq" id="WP_380004600.1">
    <property type="nucleotide sequence ID" value="NZ_JBHLYR010000006.1"/>
</dbReference>
<dbReference type="InterPro" id="IPR035965">
    <property type="entry name" value="PAS-like_dom_sf"/>
</dbReference>
<sequence length="808" mass="87461">MTRLAQLGQAQAAHLRLSVGDLVWEPAFSPPPGAPVQRLHTLMWGELQADLTLWGSAEVAGESVPELLALMPSLLCDLMNVDSVHLNAESLLWNPASPLPPLTATLDQFREGVAVLAGGQPGTQAAGQEPHVLYANPELLRQTGFSAAEVLGQHLGSVLGPQTPAPTLERLRRSLALGHSVQVEVPLTRLLQGPDDPAVQANLSLSPVRDGQGELTHWLAHWSAIQHQIAPVTDAGEAERAAVWELAAKNAPLVQVLARLMGSVERQFGRRTVIVLPEEPPTVLTAQGVAQTADGSADEPGAVLPDSVFAWTQPITSSTGQLLGTLRVEHQVDAVLNADARTKLEAAAGLAALVMERSASQAILERLALHDALTGLPNRALFERELERALADRQGDDRAGHALIGVGLMDLDRFKLINDTLGHGVGDALLQQVAVRLRGALEPGDLLARMGGDEFLLLMGSSATPQQVQQVAGRLLQTFSQPFILAGREIFMQLSLGLSVLPRRSARTELLIQQADTAMYQAKRQGGGYALYRTGASEPLTAMTLESGLHRALERQEFRLEYQPQLDTRTGELVGAEALLRWQHPELGLILPGEFIPLAEVTGLIVPIGAWVLRQACLQAAAWVKQVPHLRMAVNLSARQFQQPDLISTVTRAMKAAGLEPHHLELELTESMLVQVQDAETTLERLKELGVRVVVDDFGTGYSNLAYLKQYPIDALKIDATFTAKVGGELALAMRDEVLVKAVMNLAHALDLAVTVEGVERPEQLEFLRRNNCDYVQGYLLGPPQEAGQLMKMFPELAAQPVLPDRPR</sequence>